<dbReference type="InterPro" id="IPR052022">
    <property type="entry name" value="26kDa_periplasmic_antigen"/>
</dbReference>
<dbReference type="RefSeq" id="WP_378997520.1">
    <property type="nucleotide sequence ID" value="NZ_JBHSMT010000014.1"/>
</dbReference>
<feature type="chain" id="PRO_5046478338" evidence="1">
    <location>
        <begin position="23"/>
        <end position="252"/>
    </location>
</feature>
<dbReference type="Gene3D" id="3.30.70.2970">
    <property type="entry name" value="Protein of unknown function (DUF541), domain 2"/>
    <property type="match status" value="1"/>
</dbReference>
<comment type="caution">
    <text evidence="2">The sequence shown here is derived from an EMBL/GenBank/DDBJ whole genome shotgun (WGS) entry which is preliminary data.</text>
</comment>
<dbReference type="EMBL" id="JBHSMT010000014">
    <property type="protein sequence ID" value="MFC5474413.1"/>
    <property type="molecule type" value="Genomic_DNA"/>
</dbReference>
<gene>
    <name evidence="2" type="ORF">ACFPM8_10630</name>
</gene>
<dbReference type="Pfam" id="PF04402">
    <property type="entry name" value="SIMPL"/>
    <property type="match status" value="1"/>
</dbReference>
<dbReference type="InterPro" id="IPR007497">
    <property type="entry name" value="SIMPL/DUF541"/>
</dbReference>
<protein>
    <submittedName>
        <fullName evidence="2">SIMPL domain-containing protein</fullName>
    </submittedName>
</protein>
<dbReference type="PANTHER" id="PTHR34387:SF2">
    <property type="entry name" value="SLR1258 PROTEIN"/>
    <property type="match status" value="1"/>
</dbReference>
<accession>A0ABW0MBJ6</accession>
<reference evidence="3" key="1">
    <citation type="journal article" date="2019" name="Int. J. Syst. Evol. Microbiol.">
        <title>The Global Catalogue of Microorganisms (GCM) 10K type strain sequencing project: providing services to taxonomists for standard genome sequencing and annotation.</title>
        <authorList>
            <consortium name="The Broad Institute Genomics Platform"/>
            <consortium name="The Broad Institute Genome Sequencing Center for Infectious Disease"/>
            <person name="Wu L."/>
            <person name="Ma J."/>
        </authorList>
    </citation>
    <scope>NUCLEOTIDE SEQUENCE [LARGE SCALE GENOMIC DNA]</scope>
    <source>
        <strain evidence="3">JCM 17066</strain>
    </source>
</reference>
<evidence type="ECO:0000256" key="1">
    <source>
        <dbReference type="SAM" id="SignalP"/>
    </source>
</evidence>
<dbReference type="PANTHER" id="PTHR34387">
    <property type="entry name" value="SLR1258 PROTEIN"/>
    <property type="match status" value="1"/>
</dbReference>
<sequence>MSRSRKLMLSSLLAAISLTAQAQTSVPTSGTLAVVPAYGEVKHANDQAHITFAVEEQDKDKSAAASRVNLKMKQGTDILKRQDPQAILQTRGYYTYPVYSEDQPQPRGNSNKLRQPIGWRVGQYLDATTTNLNNLPKTVASVQNVLGLNGLHFGLSDATSKKLDDQRIAATYQNLTERIASIAHAMGRNVSDAVLDTVDFEGSGNYAQESAPAAKGMMMRAAAMNEAAVEEPSFEPGETTLSMRVVGKVRFK</sequence>
<keyword evidence="3" id="KW-1185">Reference proteome</keyword>
<feature type="signal peptide" evidence="1">
    <location>
        <begin position="1"/>
        <end position="22"/>
    </location>
</feature>
<organism evidence="2 3">
    <name type="scientific">Paraherbaspirillum soli</name>
    <dbReference type="NCBI Taxonomy" id="631222"/>
    <lineage>
        <taxon>Bacteria</taxon>
        <taxon>Pseudomonadati</taxon>
        <taxon>Pseudomonadota</taxon>
        <taxon>Betaproteobacteria</taxon>
        <taxon>Burkholderiales</taxon>
        <taxon>Oxalobacteraceae</taxon>
        <taxon>Paraherbaspirillum</taxon>
    </lineage>
</organism>
<name>A0ABW0MBJ6_9BURK</name>
<evidence type="ECO:0000313" key="3">
    <source>
        <dbReference type="Proteomes" id="UP001596045"/>
    </source>
</evidence>
<dbReference type="Gene3D" id="3.30.110.170">
    <property type="entry name" value="Protein of unknown function (DUF541), domain 1"/>
    <property type="match status" value="1"/>
</dbReference>
<dbReference type="Proteomes" id="UP001596045">
    <property type="component" value="Unassembled WGS sequence"/>
</dbReference>
<keyword evidence="1" id="KW-0732">Signal</keyword>
<proteinExistence type="predicted"/>
<evidence type="ECO:0000313" key="2">
    <source>
        <dbReference type="EMBL" id="MFC5474413.1"/>
    </source>
</evidence>